<dbReference type="SUPFAM" id="SSF48726">
    <property type="entry name" value="Immunoglobulin"/>
    <property type="match status" value="1"/>
</dbReference>
<dbReference type="Pfam" id="PF01958">
    <property type="entry name" value="Asp_DH_C"/>
    <property type="match status" value="1"/>
</dbReference>
<dbReference type="SMART" id="SM01246">
    <property type="entry name" value="Josephin"/>
    <property type="match status" value="1"/>
</dbReference>
<dbReference type="GO" id="GO:0016579">
    <property type="term" value="P:protein deubiquitination"/>
    <property type="evidence" value="ECO:0007669"/>
    <property type="project" value="InterPro"/>
</dbReference>
<evidence type="ECO:0000256" key="4">
    <source>
        <dbReference type="ARBA" id="ARBA00008331"/>
    </source>
</evidence>
<dbReference type="Pfam" id="PF13855">
    <property type="entry name" value="LRR_8"/>
    <property type="match status" value="3"/>
</dbReference>
<dbReference type="Gene3D" id="3.40.50.720">
    <property type="entry name" value="NAD(P)-binding Rossmann-like Domain"/>
    <property type="match status" value="1"/>
</dbReference>
<dbReference type="InterPro" id="IPR001611">
    <property type="entry name" value="Leu-rich_rpt"/>
</dbReference>
<keyword evidence="20" id="KW-0393">Immunoglobulin domain</keyword>
<dbReference type="Gene3D" id="3.80.10.10">
    <property type="entry name" value="Ribonuclease Inhibitor"/>
    <property type="match status" value="1"/>
</dbReference>
<feature type="active site" evidence="25">
    <location>
        <position position="783"/>
    </location>
</feature>
<keyword evidence="19" id="KW-1015">Disulfide bond</keyword>
<keyword evidence="8" id="KW-0963">Cytoplasm</keyword>
<keyword evidence="10" id="KW-0645">Protease</keyword>
<dbReference type="Pfam" id="PF00560">
    <property type="entry name" value="LRR_1"/>
    <property type="match status" value="1"/>
</dbReference>
<dbReference type="EC" id="3.4.19.12" evidence="5"/>
<dbReference type="InterPro" id="IPR036291">
    <property type="entry name" value="NAD(P)-bd_dom_sf"/>
</dbReference>
<keyword evidence="16" id="KW-1133">Transmembrane helix</keyword>
<dbReference type="Proteomes" id="UP000001075">
    <property type="component" value="Unassembled WGS sequence"/>
</dbReference>
<comment type="subcellular location">
    <subcellularLocation>
        <location evidence="3">Cytoplasm</location>
        <location evidence="3">Cytosol</location>
    </subcellularLocation>
    <subcellularLocation>
        <location evidence="2">Membrane</location>
        <topology evidence="2">Single-pass membrane protein</topology>
    </subcellularLocation>
    <subcellularLocation>
        <location evidence="21">Synaptic cell membrane</location>
    </subcellularLocation>
</comment>
<evidence type="ECO:0000256" key="23">
    <source>
        <dbReference type="ARBA" id="ARBA00069892"/>
    </source>
</evidence>
<evidence type="ECO:0000256" key="1">
    <source>
        <dbReference type="ARBA" id="ARBA00000707"/>
    </source>
</evidence>
<dbReference type="FunFam" id="3.90.70.40:FF:000003">
    <property type="entry name" value="josephin-2 isoform X1"/>
    <property type="match status" value="1"/>
</dbReference>
<dbReference type="PROSITE" id="PS50957">
    <property type="entry name" value="JOSEPHIN"/>
    <property type="match status" value="1"/>
</dbReference>
<feature type="domain" description="Josephin" evidence="27">
    <location>
        <begin position="669"/>
        <end position="846"/>
    </location>
</feature>
<dbReference type="InterPro" id="IPR000372">
    <property type="entry name" value="LRRNT"/>
</dbReference>
<feature type="chain" id="PRO_5003444962" description="Aspartate dehydrogenase domain-containing protein" evidence="26">
    <location>
        <begin position="20"/>
        <end position="846"/>
    </location>
</feature>
<dbReference type="GO" id="GO:0099560">
    <property type="term" value="P:synaptic membrane adhesion"/>
    <property type="evidence" value="ECO:0007669"/>
    <property type="project" value="TreeGrafter"/>
</dbReference>
<dbReference type="GO" id="GO:0098839">
    <property type="term" value="C:postsynaptic density membrane"/>
    <property type="evidence" value="ECO:0007669"/>
    <property type="project" value="TreeGrafter"/>
</dbReference>
<keyword evidence="18" id="KW-0472">Membrane</keyword>
<organism evidence="28 29">
    <name type="scientific">Cricetulus griseus</name>
    <name type="common">Chinese hamster</name>
    <name type="synonym">Cricetulus barabensis griseus</name>
    <dbReference type="NCBI Taxonomy" id="10029"/>
    <lineage>
        <taxon>Eukaryota</taxon>
        <taxon>Metazoa</taxon>
        <taxon>Chordata</taxon>
        <taxon>Craniata</taxon>
        <taxon>Vertebrata</taxon>
        <taxon>Euteleostomi</taxon>
        <taxon>Mammalia</taxon>
        <taxon>Eutheria</taxon>
        <taxon>Euarchontoglires</taxon>
        <taxon>Glires</taxon>
        <taxon>Rodentia</taxon>
        <taxon>Myomorpha</taxon>
        <taxon>Muroidea</taxon>
        <taxon>Cricetidae</taxon>
        <taxon>Cricetinae</taxon>
        <taxon>Cricetulus</taxon>
    </lineage>
</organism>
<evidence type="ECO:0000256" key="18">
    <source>
        <dbReference type="ARBA" id="ARBA00023136"/>
    </source>
</evidence>
<dbReference type="FunFam" id="2.60.40.10:FF:000076">
    <property type="entry name" value="Leucine-rich repeat and Ig domain-containing 4"/>
    <property type="match status" value="1"/>
</dbReference>
<dbReference type="InterPro" id="IPR050541">
    <property type="entry name" value="LRR_TM_domain-containing"/>
</dbReference>
<evidence type="ECO:0000256" key="26">
    <source>
        <dbReference type="SAM" id="SignalP"/>
    </source>
</evidence>
<evidence type="ECO:0000256" key="16">
    <source>
        <dbReference type="ARBA" id="ARBA00022989"/>
    </source>
</evidence>
<dbReference type="GO" id="GO:0098978">
    <property type="term" value="C:glutamatergic synapse"/>
    <property type="evidence" value="ECO:0007669"/>
    <property type="project" value="TreeGrafter"/>
</dbReference>
<keyword evidence="15 25" id="KW-0378">Hydrolase</keyword>
<dbReference type="InterPro" id="IPR013783">
    <property type="entry name" value="Ig-like_fold"/>
</dbReference>
<accession>G3I4T1</accession>
<keyword evidence="14" id="KW-0833">Ubl conjugation pathway</keyword>
<dbReference type="GO" id="GO:0099151">
    <property type="term" value="P:regulation of postsynaptic density assembly"/>
    <property type="evidence" value="ECO:0007669"/>
    <property type="project" value="TreeGrafter"/>
</dbReference>
<dbReference type="FunFam" id="3.80.10.10:FF:000012">
    <property type="entry name" value="Leucine rich repeat containing 4"/>
    <property type="match status" value="1"/>
</dbReference>
<evidence type="ECO:0000256" key="17">
    <source>
        <dbReference type="ARBA" id="ARBA00023018"/>
    </source>
</evidence>
<evidence type="ECO:0000256" key="13">
    <source>
        <dbReference type="ARBA" id="ARBA00022737"/>
    </source>
</evidence>
<evidence type="ECO:0000256" key="12">
    <source>
        <dbReference type="ARBA" id="ARBA00022729"/>
    </source>
</evidence>
<comment type="catalytic activity">
    <reaction evidence="1">
        <text>Thiol-dependent hydrolysis of ester, thioester, amide, peptide and isopeptide bonds formed by the C-terminal Gly of ubiquitin (a 76-residue protein attached to proteins as an intracellular targeting signal).</text>
        <dbReference type="EC" id="3.4.19.12"/>
    </reaction>
</comment>
<keyword evidence="17" id="KW-0770">Synapse</keyword>
<evidence type="ECO:0000256" key="2">
    <source>
        <dbReference type="ARBA" id="ARBA00004167"/>
    </source>
</evidence>
<evidence type="ECO:0000313" key="29">
    <source>
        <dbReference type="Proteomes" id="UP000001075"/>
    </source>
</evidence>
<dbReference type="GO" id="GO:0006508">
    <property type="term" value="P:proteolysis"/>
    <property type="evidence" value="ECO:0007669"/>
    <property type="project" value="UniProtKB-KW"/>
</dbReference>
<dbReference type="SUPFAM" id="SSF52058">
    <property type="entry name" value="L domain-like"/>
    <property type="match status" value="1"/>
</dbReference>
<dbReference type="PANTHER" id="PTHR24369">
    <property type="entry name" value="ANTIGEN BSP, PUTATIVE-RELATED"/>
    <property type="match status" value="1"/>
</dbReference>
<dbReference type="InterPro" id="IPR006155">
    <property type="entry name" value="Josephin"/>
</dbReference>
<evidence type="ECO:0000256" key="8">
    <source>
        <dbReference type="ARBA" id="ARBA00022490"/>
    </source>
</evidence>
<reference evidence="29" key="1">
    <citation type="journal article" date="2011" name="Nat. Biotechnol.">
        <title>The genomic sequence of the Chinese hamster ovary (CHO)-K1 cell line.</title>
        <authorList>
            <person name="Xu X."/>
            <person name="Nagarajan H."/>
            <person name="Lewis N.E."/>
            <person name="Pan S."/>
            <person name="Cai Z."/>
            <person name="Liu X."/>
            <person name="Chen W."/>
            <person name="Xie M."/>
            <person name="Wang W."/>
            <person name="Hammond S."/>
            <person name="Andersen M.R."/>
            <person name="Neff N."/>
            <person name="Passarelli B."/>
            <person name="Koh W."/>
            <person name="Fan H.C."/>
            <person name="Wang J."/>
            <person name="Gui Y."/>
            <person name="Lee K.H."/>
            <person name="Betenbaugh M.J."/>
            <person name="Quake S.R."/>
            <person name="Famili I."/>
            <person name="Palsson B.O."/>
            <person name="Wang J."/>
        </authorList>
    </citation>
    <scope>NUCLEOTIDE SEQUENCE [LARGE SCALE GENOMIC DNA]</scope>
    <source>
        <strain evidence="29">CHO K1 cell line</strain>
    </source>
</reference>
<feature type="active site" evidence="25">
    <location>
        <position position="798"/>
    </location>
</feature>
<dbReference type="GO" id="GO:0004843">
    <property type="term" value="F:cysteine-type deubiquitinase activity"/>
    <property type="evidence" value="ECO:0007669"/>
    <property type="project" value="UniProtKB-EC"/>
</dbReference>
<dbReference type="PaxDb" id="10029-XP_007623477.1"/>
<dbReference type="GO" id="GO:0005102">
    <property type="term" value="F:signaling receptor binding"/>
    <property type="evidence" value="ECO:0007669"/>
    <property type="project" value="TreeGrafter"/>
</dbReference>
<dbReference type="SMART" id="SM00369">
    <property type="entry name" value="LRR_TYP"/>
    <property type="match status" value="8"/>
</dbReference>
<dbReference type="eggNOG" id="KOG0619">
    <property type="taxonomic scope" value="Eukaryota"/>
</dbReference>
<evidence type="ECO:0000259" key="27">
    <source>
        <dbReference type="PROSITE" id="PS50957"/>
    </source>
</evidence>
<proteinExistence type="inferred from homology"/>
<evidence type="ECO:0000256" key="25">
    <source>
        <dbReference type="PROSITE-ProRule" id="PRU00331"/>
    </source>
</evidence>
<evidence type="ECO:0000256" key="14">
    <source>
        <dbReference type="ARBA" id="ARBA00022786"/>
    </source>
</evidence>
<dbReference type="AlphaFoldDB" id="G3I4T1"/>
<dbReference type="SMART" id="SM00013">
    <property type="entry name" value="LRRNT"/>
    <property type="match status" value="1"/>
</dbReference>
<sequence length="846" mass="92660">MSWPHGALLLLWLFSPPLGAGGGGVTVTSAAGGGSPPATSCPAACSCSNQASRVICTRRELAEVPASIPVNTRYLNLQENSIQVIRTDTFKHLRHLEILQLSKNLVRKIEVGAFNGLPSLNTLELFDNRLTTVPTQAFEYLSKLRELWLRNNPIESIPSYAFNRVPSLRRLDLGELKRLEYISEAAFEGLVNLRYLNLGMCNLKDIPNLTALVRLEELELSGNRLDLIRPGSFQGLTSLRKLWLMHAQVATIERNAFDDLKSLEELNLSHNNLMSLPHDLFTPLHRLERVHLNHNPWHCNCDVLWLSWWLKETVPSNTTCCARCHAPAGLKGRYIGELDQSHFTCYAPVIVEPPTDLNVTEGMAAELKCRTGTSMTSVNWLTPNGTLMTHGSYRVRISVLHDGTLNFTNVTGPELGLELVFVWNRDPGRMAGSVPPALQLQDLTTLKERHPDLVVEVAHPNIIHESGVQILRHANLLVGSPSALADQTTEQQLMEASNCWGHTVFVARGALWGTEDIRRLDASGGLQSLRVTMATHPDGFRLEGSLAAAHISGPRTVLYEGPVRGLCPLAPRNSNTMAAAALAAPSLGFDRVIGVLVADLSLKDMHVVDVELKGPPGPTGHSFAVHTHRENPAQPGAVTGSATVTAFWGSLLAGAEEGMSQAPEARPSPPSVYHERQRLELCAVHALNNVLQQQLFSQEAADEICKRLAPDSRLNPHRSLLGTGNYDVNVIMAALQGLGLAAVWWDRRRPLSQLALPQVLGLILNLPSPVSLGLLALPLRRRHWVALRQVDGIYYNLDSKLRAPEALGGEDGVRAFLTAALAQGLCEVLLVVTKEVEETGCWLHTS</sequence>
<evidence type="ECO:0000256" key="24">
    <source>
        <dbReference type="ARBA" id="ARBA00077222"/>
    </source>
</evidence>
<dbReference type="InParanoid" id="G3I4T1"/>
<dbReference type="PANTHER" id="PTHR24369:SF102">
    <property type="entry name" value="LEUCINE-RICH REPEAT-CONTAINING PROTEIN 4B"/>
    <property type="match status" value="1"/>
</dbReference>
<evidence type="ECO:0000313" key="28">
    <source>
        <dbReference type="EMBL" id="EGW07332.1"/>
    </source>
</evidence>
<evidence type="ECO:0000256" key="5">
    <source>
        <dbReference type="ARBA" id="ARBA00012759"/>
    </source>
</evidence>
<dbReference type="InterPro" id="IPR003591">
    <property type="entry name" value="Leu-rich_rpt_typical-subtyp"/>
</dbReference>
<evidence type="ECO:0000256" key="19">
    <source>
        <dbReference type="ARBA" id="ARBA00023157"/>
    </source>
</evidence>
<dbReference type="InterPro" id="IPR002811">
    <property type="entry name" value="Asp_DH"/>
</dbReference>
<evidence type="ECO:0000256" key="21">
    <source>
        <dbReference type="ARBA" id="ARBA00034109"/>
    </source>
</evidence>
<dbReference type="InterPro" id="IPR005106">
    <property type="entry name" value="Asp/hSer_DH_NAD-bd"/>
</dbReference>
<feature type="signal peptide" evidence="26">
    <location>
        <begin position="1"/>
        <end position="19"/>
    </location>
</feature>
<evidence type="ECO:0000256" key="7">
    <source>
        <dbReference type="ARBA" id="ARBA00022475"/>
    </source>
</evidence>
<dbReference type="SUPFAM" id="SSF55347">
    <property type="entry name" value="Glyceraldehyde-3-phosphate dehydrogenase-like, C-terminal domain"/>
    <property type="match status" value="1"/>
</dbReference>
<dbReference type="Gene3D" id="3.30.360.10">
    <property type="entry name" value="Dihydrodipicolinate Reductase, domain 2"/>
    <property type="match status" value="1"/>
</dbReference>
<dbReference type="Pfam" id="PF03447">
    <property type="entry name" value="NAD_binding_3"/>
    <property type="match status" value="1"/>
</dbReference>
<dbReference type="InterPro" id="IPR000483">
    <property type="entry name" value="Cys-rich_flank_reg_C"/>
</dbReference>
<dbReference type="Gene3D" id="2.60.40.10">
    <property type="entry name" value="Immunoglobulins"/>
    <property type="match status" value="1"/>
</dbReference>
<keyword evidence="13" id="KW-0677">Repeat</keyword>
<keyword evidence="9" id="KW-0433">Leucine-rich repeat</keyword>
<keyword evidence="12 26" id="KW-0732">Signal</keyword>
<keyword evidence="11" id="KW-0812">Transmembrane</keyword>
<dbReference type="GO" id="GO:0033735">
    <property type="term" value="F:aspartate dehydrogenase [NAD(P)+] activity"/>
    <property type="evidence" value="ECO:0007669"/>
    <property type="project" value="InterPro"/>
</dbReference>
<evidence type="ECO:0000256" key="9">
    <source>
        <dbReference type="ARBA" id="ARBA00022614"/>
    </source>
</evidence>
<dbReference type="GO" id="GO:0051965">
    <property type="term" value="P:positive regulation of synapse assembly"/>
    <property type="evidence" value="ECO:0007669"/>
    <property type="project" value="TreeGrafter"/>
</dbReference>
<evidence type="ECO:0000256" key="22">
    <source>
        <dbReference type="ARBA" id="ARBA00058284"/>
    </source>
</evidence>
<dbReference type="PROSITE" id="PS51450">
    <property type="entry name" value="LRR"/>
    <property type="match status" value="3"/>
</dbReference>
<comment type="similarity">
    <text evidence="4">Belongs to the L-aspartate dehydrogenase family.</text>
</comment>
<name>G3I4T1_CRIGR</name>
<evidence type="ECO:0000256" key="3">
    <source>
        <dbReference type="ARBA" id="ARBA00004514"/>
    </source>
</evidence>
<keyword evidence="7" id="KW-1003">Cell membrane</keyword>
<dbReference type="SUPFAM" id="SSF51735">
    <property type="entry name" value="NAD(P)-binding Rossmann-fold domains"/>
    <property type="match status" value="1"/>
</dbReference>
<dbReference type="FunCoup" id="G3I4T1">
    <property type="interactions" value="274"/>
</dbReference>
<dbReference type="EMBL" id="JH001265">
    <property type="protein sequence ID" value="EGW07332.1"/>
    <property type="molecule type" value="Genomic_DNA"/>
</dbReference>
<dbReference type="GO" id="GO:0009435">
    <property type="term" value="P:NAD+ biosynthetic process"/>
    <property type="evidence" value="ECO:0007669"/>
    <property type="project" value="InterPro"/>
</dbReference>
<dbReference type="GO" id="GO:1905606">
    <property type="term" value="P:regulation of presynapse assembly"/>
    <property type="evidence" value="ECO:0007669"/>
    <property type="project" value="TreeGrafter"/>
</dbReference>
<dbReference type="GO" id="GO:0050661">
    <property type="term" value="F:NADP binding"/>
    <property type="evidence" value="ECO:0007669"/>
    <property type="project" value="InterPro"/>
</dbReference>
<feature type="active site" evidence="25">
    <location>
        <position position="682"/>
    </location>
</feature>
<dbReference type="SMART" id="SM00082">
    <property type="entry name" value="LRRCT"/>
    <property type="match status" value="1"/>
</dbReference>
<dbReference type="InterPro" id="IPR036179">
    <property type="entry name" value="Ig-like_dom_sf"/>
</dbReference>
<protein>
    <recommendedName>
        <fullName evidence="6">Aspartate dehydrogenase domain-containing protein</fullName>
        <ecNumber evidence="5">3.4.19.12</ecNumber>
    </recommendedName>
    <alternativeName>
        <fullName evidence="24">Josephin domain-containing protein 2</fullName>
    </alternativeName>
    <alternativeName>
        <fullName evidence="23">Josephin-2</fullName>
    </alternativeName>
</protein>
<dbReference type="GlyGen" id="G3I4T1">
    <property type="glycosylation" value="1 site"/>
</dbReference>
<dbReference type="STRING" id="10029.G3I4T1"/>
<dbReference type="GO" id="GO:0005829">
    <property type="term" value="C:cytosol"/>
    <property type="evidence" value="ECO:0007669"/>
    <property type="project" value="UniProtKB-SubCell"/>
</dbReference>
<dbReference type="Pfam" id="PF02099">
    <property type="entry name" value="Josephin"/>
    <property type="match status" value="1"/>
</dbReference>
<evidence type="ECO:0000256" key="15">
    <source>
        <dbReference type="ARBA" id="ARBA00022801"/>
    </source>
</evidence>
<dbReference type="InterPro" id="IPR032675">
    <property type="entry name" value="LRR_dom_sf"/>
</dbReference>
<evidence type="ECO:0000256" key="20">
    <source>
        <dbReference type="ARBA" id="ARBA00023319"/>
    </source>
</evidence>
<evidence type="ECO:0000256" key="6">
    <source>
        <dbReference type="ARBA" id="ARBA00020169"/>
    </source>
</evidence>
<dbReference type="Gene3D" id="3.90.70.40">
    <property type="match status" value="1"/>
</dbReference>
<comment type="function">
    <text evidence="22">Cleaves 'Lys-63'-linked poly-ubiquitin chains, and with lesser efficiency 'Lys-48'-linked poly-ubiquitin chains (in vitro). May act as a deubiquitinating enzyme.</text>
</comment>
<evidence type="ECO:0000256" key="10">
    <source>
        <dbReference type="ARBA" id="ARBA00022670"/>
    </source>
</evidence>
<gene>
    <name evidence="28" type="ORF">I79_018469</name>
</gene>
<evidence type="ECO:0000256" key="11">
    <source>
        <dbReference type="ARBA" id="ARBA00022692"/>
    </source>
</evidence>